<evidence type="ECO:0000256" key="6">
    <source>
        <dbReference type="ARBA" id="ARBA00023136"/>
    </source>
</evidence>
<dbReference type="Pfam" id="PF25935">
    <property type="entry name" value="BSH_LcnD"/>
    <property type="match status" value="1"/>
</dbReference>
<name>A0A4S2EEI6_9LACO</name>
<feature type="coiled-coil region" evidence="7">
    <location>
        <begin position="142"/>
        <end position="176"/>
    </location>
</feature>
<dbReference type="GO" id="GO:0016020">
    <property type="term" value="C:membrane"/>
    <property type="evidence" value="ECO:0007669"/>
    <property type="project" value="UniProtKB-SubCell"/>
</dbReference>
<dbReference type="EMBL" id="SRYK01000050">
    <property type="protein sequence ID" value="TGY54176.1"/>
    <property type="molecule type" value="Genomic_DNA"/>
</dbReference>
<dbReference type="Pfam" id="PF25887">
    <property type="entry name" value="HB_LcnD"/>
    <property type="match status" value="1"/>
</dbReference>
<accession>A0A4S2EEI6</accession>
<evidence type="ECO:0000256" key="3">
    <source>
        <dbReference type="ARBA" id="ARBA00022448"/>
    </source>
</evidence>
<evidence type="ECO:0000256" key="8">
    <source>
        <dbReference type="SAM" id="Phobius"/>
    </source>
</evidence>
<evidence type="ECO:0000256" key="4">
    <source>
        <dbReference type="ARBA" id="ARBA00022692"/>
    </source>
</evidence>
<dbReference type="RefSeq" id="WP_135942314.1">
    <property type="nucleotide sequence ID" value="NZ_CABIVU010000004.1"/>
</dbReference>
<evidence type="ECO:0000256" key="2">
    <source>
        <dbReference type="ARBA" id="ARBA00009477"/>
    </source>
</evidence>
<evidence type="ECO:0000256" key="1">
    <source>
        <dbReference type="ARBA" id="ARBA00004167"/>
    </source>
</evidence>
<dbReference type="AlphaFoldDB" id="A0A4S2EEI6"/>
<feature type="domain" description="LcnD-like C-terminal" evidence="11">
    <location>
        <begin position="355"/>
        <end position="440"/>
    </location>
</feature>
<dbReference type="Proteomes" id="UP000306855">
    <property type="component" value="Unassembled WGS sequence"/>
</dbReference>
<dbReference type="InterPro" id="IPR058786">
    <property type="entry name" value="BSH_LcnD"/>
</dbReference>
<comment type="caution">
    <text evidence="12">The sequence shown here is derived from an EMBL/GenBank/DDBJ whole genome shotgun (WGS) entry which is preliminary data.</text>
</comment>
<dbReference type="PANTHER" id="PTHR30386:SF26">
    <property type="entry name" value="TRANSPORT PROTEIN COMB"/>
    <property type="match status" value="1"/>
</dbReference>
<keyword evidence="5 8" id="KW-1133">Transmembrane helix</keyword>
<evidence type="ECO:0000259" key="11">
    <source>
        <dbReference type="Pfam" id="PF25940"/>
    </source>
</evidence>
<dbReference type="InterPro" id="IPR050739">
    <property type="entry name" value="MFP"/>
</dbReference>
<keyword evidence="4 8" id="KW-0812">Transmembrane</keyword>
<comment type="subcellular location">
    <subcellularLocation>
        <location evidence="1">Membrane</location>
        <topology evidence="1">Single-pass membrane protein</topology>
    </subcellularLocation>
</comment>
<evidence type="ECO:0000313" key="13">
    <source>
        <dbReference type="Proteomes" id="UP000306855"/>
    </source>
</evidence>
<feature type="transmembrane region" description="Helical" evidence="8">
    <location>
        <begin position="20"/>
        <end position="40"/>
    </location>
</feature>
<feature type="domain" description="LcnD-like long helical bundle" evidence="9">
    <location>
        <begin position="100"/>
        <end position="311"/>
    </location>
</feature>
<comment type="similarity">
    <text evidence="2">Belongs to the membrane fusion protein (MFP) (TC 8.A.1) family.</text>
</comment>
<protein>
    <submittedName>
        <fullName evidence="12">Bacteriocin secretion accessory protein</fullName>
    </submittedName>
</protein>
<keyword evidence="3" id="KW-0813">Transport</keyword>
<gene>
    <name evidence="12" type="ORF">E5340_08660</name>
</gene>
<dbReference type="NCBIfam" id="TIGR01000">
    <property type="entry name" value="bacteriocin_acc"/>
    <property type="match status" value="1"/>
</dbReference>
<sequence length="455" mass="51933">MESKFLESSEFYTARFKNFTTLLIIPSVILVLCVLIFSLVGKKEISVKGIGTIEPLQGTTVIQTFIGGKLKENLLEEGKIVKPGMTILRFDNSQVQQKLNLAQKQNSLLTEQIRDIRLLQTSVAENRDLFSKEDDFGYQERLKTYLSQRNSIQIELDELKDKATLKQEQRDQLAKVQSDAFSRGKQQLKIYQQLYQDIQNEHEYTANDSGKAIYQSYQARRNMLENAEREQLKAETLKDLQKQIDDTNTQLDSVETQRIQQKDVNTSEAEKKGLLQKLQTLQTEQLSDISQLLNKLLQEQSELQANIKTLNNENDKYVVKATKAGRLHVIQEYVGVKSLGGQIQVAKIYPELVRNAEIKAYIPENEISTVKVGQMLKFKLTKNISKPLLLEGKVTKIATAPTQVDKNNYYTVVAKVRLSKTEAMSSKYGMSGSVSIVTGKETFFNYFKNKMTKEK</sequence>
<evidence type="ECO:0000259" key="10">
    <source>
        <dbReference type="Pfam" id="PF25935"/>
    </source>
</evidence>
<dbReference type="PANTHER" id="PTHR30386">
    <property type="entry name" value="MEMBRANE FUSION SUBUNIT OF EMRAB-TOLC MULTIDRUG EFFLUX PUMP"/>
    <property type="match status" value="1"/>
</dbReference>
<evidence type="ECO:0000313" key="12">
    <source>
        <dbReference type="EMBL" id="TGY54176.1"/>
    </source>
</evidence>
<dbReference type="InterPro" id="IPR058795">
    <property type="entry name" value="LcnD_C"/>
</dbReference>
<organism evidence="12 13">
    <name type="scientific">Ligilactobacillus murinus</name>
    <dbReference type="NCBI Taxonomy" id="1622"/>
    <lineage>
        <taxon>Bacteria</taxon>
        <taxon>Bacillati</taxon>
        <taxon>Bacillota</taxon>
        <taxon>Bacilli</taxon>
        <taxon>Lactobacillales</taxon>
        <taxon>Lactobacillaceae</taxon>
        <taxon>Ligilactobacillus</taxon>
    </lineage>
</organism>
<evidence type="ECO:0000256" key="7">
    <source>
        <dbReference type="SAM" id="Coils"/>
    </source>
</evidence>
<keyword evidence="6 8" id="KW-0472">Membrane</keyword>
<keyword evidence="7" id="KW-0175">Coiled coil</keyword>
<evidence type="ECO:0000256" key="5">
    <source>
        <dbReference type="ARBA" id="ARBA00022989"/>
    </source>
</evidence>
<feature type="domain" description="LcnD-like barrel-sandwich hybrid" evidence="10">
    <location>
        <begin position="60"/>
        <end position="350"/>
    </location>
</feature>
<dbReference type="Gene3D" id="2.40.30.170">
    <property type="match status" value="1"/>
</dbReference>
<proteinExistence type="inferred from homology"/>
<dbReference type="InterPro" id="IPR005696">
    <property type="entry name" value="MesE/LcnD"/>
</dbReference>
<evidence type="ECO:0000259" key="9">
    <source>
        <dbReference type="Pfam" id="PF25887"/>
    </source>
</evidence>
<dbReference type="InterPro" id="IPR058794">
    <property type="entry name" value="HB_LcnD"/>
</dbReference>
<dbReference type="Pfam" id="PF25940">
    <property type="entry name" value="LcnD_C"/>
    <property type="match status" value="1"/>
</dbReference>
<reference evidence="12 13" key="1">
    <citation type="submission" date="2019-04" db="EMBL/GenBank/DDBJ databases">
        <title>Microbes associate with the intestines of laboratory mice.</title>
        <authorList>
            <person name="Navarre W."/>
            <person name="Wong E."/>
            <person name="Huang K."/>
            <person name="Tropini C."/>
            <person name="Ng K."/>
            <person name="Yu B."/>
        </authorList>
    </citation>
    <scope>NUCLEOTIDE SEQUENCE [LARGE SCALE GENOMIC DNA]</scope>
    <source>
        <strain evidence="12 13">NM26_J9</strain>
    </source>
</reference>
<feature type="coiled-coil region" evidence="7">
    <location>
        <begin position="220"/>
        <end position="320"/>
    </location>
</feature>